<organism evidence="4 5">
    <name type="scientific">Selenihalanaerobacter shriftii</name>
    <dbReference type="NCBI Taxonomy" id="142842"/>
    <lineage>
        <taxon>Bacteria</taxon>
        <taxon>Bacillati</taxon>
        <taxon>Bacillota</taxon>
        <taxon>Clostridia</taxon>
        <taxon>Halanaerobiales</taxon>
        <taxon>Halobacteroidaceae</taxon>
        <taxon>Selenihalanaerobacter</taxon>
    </lineage>
</organism>
<proteinExistence type="inferred from homology"/>
<dbReference type="NCBIfam" id="TIGR01098">
    <property type="entry name" value="3A0109s03R"/>
    <property type="match status" value="1"/>
</dbReference>
<name>A0A1T4PDM2_9FIRM</name>
<evidence type="ECO:0000256" key="2">
    <source>
        <dbReference type="ARBA" id="ARBA00022729"/>
    </source>
</evidence>
<evidence type="ECO:0000256" key="1">
    <source>
        <dbReference type="ARBA" id="ARBA00007162"/>
    </source>
</evidence>
<evidence type="ECO:0000256" key="3">
    <source>
        <dbReference type="SAM" id="Phobius"/>
    </source>
</evidence>
<dbReference type="PANTHER" id="PTHR35841:SF1">
    <property type="entry name" value="PHOSPHONATES-BINDING PERIPLASMIC PROTEIN"/>
    <property type="match status" value="1"/>
</dbReference>
<dbReference type="Gene3D" id="3.40.190.10">
    <property type="entry name" value="Periplasmic binding protein-like II"/>
    <property type="match status" value="2"/>
</dbReference>
<dbReference type="GO" id="GO:0043190">
    <property type="term" value="C:ATP-binding cassette (ABC) transporter complex"/>
    <property type="evidence" value="ECO:0007669"/>
    <property type="project" value="InterPro"/>
</dbReference>
<gene>
    <name evidence="4" type="ORF">SAMN02745118_02135</name>
</gene>
<dbReference type="RefSeq" id="WP_078810583.1">
    <property type="nucleotide sequence ID" value="NZ_FUWM01000018.1"/>
</dbReference>
<dbReference type="STRING" id="142842.SAMN02745118_02135"/>
<dbReference type="InterPro" id="IPR005770">
    <property type="entry name" value="PhnD"/>
</dbReference>
<dbReference type="Pfam" id="PF12974">
    <property type="entry name" value="Phosphonate-bd"/>
    <property type="match status" value="1"/>
</dbReference>
<dbReference type="SUPFAM" id="SSF53850">
    <property type="entry name" value="Periplasmic binding protein-like II"/>
    <property type="match status" value="1"/>
</dbReference>
<evidence type="ECO:0000313" key="4">
    <source>
        <dbReference type="EMBL" id="SJZ89589.1"/>
    </source>
</evidence>
<evidence type="ECO:0000313" key="5">
    <source>
        <dbReference type="Proteomes" id="UP000190625"/>
    </source>
</evidence>
<keyword evidence="2" id="KW-0732">Signal</keyword>
<dbReference type="PANTHER" id="PTHR35841">
    <property type="entry name" value="PHOSPHONATES-BINDING PERIPLASMIC PROTEIN"/>
    <property type="match status" value="1"/>
</dbReference>
<reference evidence="5" key="1">
    <citation type="submission" date="2017-02" db="EMBL/GenBank/DDBJ databases">
        <authorList>
            <person name="Varghese N."/>
            <person name="Submissions S."/>
        </authorList>
    </citation>
    <scope>NUCLEOTIDE SEQUENCE [LARGE SCALE GENOMIC DNA]</scope>
    <source>
        <strain evidence="5">ATCC BAA-73</strain>
    </source>
</reference>
<keyword evidence="5" id="KW-1185">Reference proteome</keyword>
<keyword evidence="3" id="KW-1133">Transmembrane helix</keyword>
<dbReference type="OrthoDB" id="9781943at2"/>
<dbReference type="AlphaFoldDB" id="A0A1T4PDM2"/>
<protein>
    <submittedName>
        <fullName evidence="4">Phosphonate transport system substrate-binding protein</fullName>
    </submittedName>
</protein>
<feature type="transmembrane region" description="Helical" evidence="3">
    <location>
        <begin position="7"/>
        <end position="25"/>
    </location>
</feature>
<keyword evidence="3" id="KW-0472">Membrane</keyword>
<dbReference type="Proteomes" id="UP000190625">
    <property type="component" value="Unassembled WGS sequence"/>
</dbReference>
<accession>A0A1T4PDM2</accession>
<keyword evidence="3" id="KW-0812">Transmembrane</keyword>
<sequence>MKQNQTLITLFLILILIVVIFVFGYNTLFTQSDYPFISFSKQVTRSDLKVTQVKHNDPLRISLAAITSTKESITYYEKLLTLLEEKLDRPIEIVQRKTYSEVNELLRTEEVDMAFICTYSYVSGHDSFGLELLAAPQKDGKANYYSYIIVREDSGINNFDDLQGKRFAFTDPMSNTGYNYPMTLLKWRGKRSENYFKSYIFTYSHDNSIKAVMEGIVDGAAVDHMVYKYFLKINSQNKDSLKVIKKSPKFTTPPVVVRPGLNSETKQKLQNFFMTLDESSNGKDILKNMGLDGYEIVSDKDYNSVRKLRKELEE</sequence>
<comment type="similarity">
    <text evidence="1">Belongs to the phosphate/phosphite/phosphonate binding protein family.</text>
</comment>
<dbReference type="GO" id="GO:0055085">
    <property type="term" value="P:transmembrane transport"/>
    <property type="evidence" value="ECO:0007669"/>
    <property type="project" value="InterPro"/>
</dbReference>
<dbReference type="CDD" id="cd13571">
    <property type="entry name" value="PBP2_PnhD_1"/>
    <property type="match status" value="1"/>
</dbReference>
<dbReference type="EMBL" id="FUWM01000018">
    <property type="protein sequence ID" value="SJZ89589.1"/>
    <property type="molecule type" value="Genomic_DNA"/>
</dbReference>